<proteinExistence type="predicted"/>
<dbReference type="EMBL" id="JBBNGE010000005">
    <property type="protein sequence ID" value="MEQ2507173.1"/>
    <property type="molecule type" value="Genomic_DNA"/>
</dbReference>
<accession>A0ABV1FVL2</accession>
<organism evidence="1 2">
    <name type="scientific">Segatella sinensis</name>
    <dbReference type="NCBI Taxonomy" id="3085167"/>
    <lineage>
        <taxon>Bacteria</taxon>
        <taxon>Pseudomonadati</taxon>
        <taxon>Bacteroidota</taxon>
        <taxon>Bacteroidia</taxon>
        <taxon>Bacteroidales</taxon>
        <taxon>Prevotellaceae</taxon>
        <taxon>Segatella</taxon>
    </lineage>
</organism>
<dbReference type="RefSeq" id="WP_295346167.1">
    <property type="nucleotide sequence ID" value="NZ_JBBNFG020000002.1"/>
</dbReference>
<evidence type="ECO:0000313" key="1">
    <source>
        <dbReference type="EMBL" id="MEQ2507173.1"/>
    </source>
</evidence>
<gene>
    <name evidence="1" type="ORF">AAAT87_02630</name>
</gene>
<name>A0ABV1FVL2_9BACT</name>
<evidence type="ECO:0000313" key="2">
    <source>
        <dbReference type="Proteomes" id="UP001465717"/>
    </source>
</evidence>
<reference evidence="1 2" key="1">
    <citation type="submission" date="2024-04" db="EMBL/GenBank/DDBJ databases">
        <title>Human intestinal bacterial collection.</title>
        <authorList>
            <person name="Pauvert C."/>
            <person name="Hitch T.C.A."/>
            <person name="Clavel T."/>
        </authorList>
    </citation>
    <scope>NUCLEOTIDE SEQUENCE [LARGE SCALE GENOMIC DNA]</scope>
    <source>
        <strain evidence="1 2">CLA-AA-H174</strain>
    </source>
</reference>
<sequence>MSRKNAVSLQRQYYDGYHFSEYSEDVFNPFSLIRALAGQKIGAYWFGSGTPSYLIKGLQKYHVNVTDIEQK</sequence>
<dbReference type="Proteomes" id="UP001465717">
    <property type="component" value="Unassembled WGS sequence"/>
</dbReference>
<keyword evidence="2" id="KW-1185">Reference proteome</keyword>
<protein>
    <submittedName>
        <fullName evidence="1">Uncharacterized protein</fullName>
    </submittedName>
</protein>
<comment type="caution">
    <text evidence="1">The sequence shown here is derived from an EMBL/GenBank/DDBJ whole genome shotgun (WGS) entry which is preliminary data.</text>
</comment>